<dbReference type="AlphaFoldDB" id="A0A2N4UPU8"/>
<evidence type="ECO:0000313" key="3">
    <source>
        <dbReference type="Proteomes" id="UP000234420"/>
    </source>
</evidence>
<gene>
    <name evidence="2" type="ORF">CIK00_14750</name>
</gene>
<name>A0A2N4UPU8_9GAMM</name>
<dbReference type="Pfam" id="PF11920">
    <property type="entry name" value="DUF3438"/>
    <property type="match status" value="1"/>
</dbReference>
<dbReference type="InterPro" id="IPR021844">
    <property type="entry name" value="Integr_conj_element_PFL4704"/>
</dbReference>
<sequence>MNNKKKIALLISGLLATACSLSANATEVMKWDGAPLQINLKNEQQRLVRMPDNAMFRVPVELKGKLLVDSAAGVLYIQSNETLKNIPVEAKLATTGEIIKFTVNSSPTAKGTDDEIRVVMPWENDNASKVAMQSSMPVGVLPEEQSSNAAFSDGGAAAAVIPNEAVSPNELIRYAAMRNFMPSRLWTNNSQIQQLPALKLNLDQLFYGRSTNVFHSRIESAYKAGDMNLYVITLRNRMPFPVDVRFDDIAIDFSYASVPEPYYALGAKSSQNNFSYLYLITKHDIKTLIKNVDPSVG</sequence>
<accession>A0A2N4UPU8</accession>
<dbReference type="PROSITE" id="PS51257">
    <property type="entry name" value="PROKAR_LIPOPROTEIN"/>
    <property type="match status" value="1"/>
</dbReference>
<organism evidence="2 3">
    <name type="scientific">Photobacterium carnosum</name>
    <dbReference type="NCBI Taxonomy" id="2023717"/>
    <lineage>
        <taxon>Bacteria</taxon>
        <taxon>Pseudomonadati</taxon>
        <taxon>Pseudomonadota</taxon>
        <taxon>Gammaproteobacteria</taxon>
        <taxon>Vibrionales</taxon>
        <taxon>Vibrionaceae</taxon>
        <taxon>Photobacterium</taxon>
    </lineage>
</organism>
<dbReference type="Proteomes" id="UP000234420">
    <property type="component" value="Unassembled WGS sequence"/>
</dbReference>
<evidence type="ECO:0000256" key="1">
    <source>
        <dbReference type="SAM" id="SignalP"/>
    </source>
</evidence>
<dbReference type="EMBL" id="NPIB01000020">
    <property type="protein sequence ID" value="PLC57039.1"/>
    <property type="molecule type" value="Genomic_DNA"/>
</dbReference>
<evidence type="ECO:0000313" key="2">
    <source>
        <dbReference type="EMBL" id="PLC57039.1"/>
    </source>
</evidence>
<dbReference type="RefSeq" id="WP_065208213.1">
    <property type="nucleotide sequence ID" value="NZ_JABJXE010000015.1"/>
</dbReference>
<feature type="signal peptide" evidence="1">
    <location>
        <begin position="1"/>
        <end position="25"/>
    </location>
</feature>
<protein>
    <submittedName>
        <fullName evidence="2">DUF3438 domain-containing protein</fullName>
    </submittedName>
</protein>
<keyword evidence="1" id="KW-0732">Signal</keyword>
<reference evidence="2 3" key="1">
    <citation type="journal article" date="2018" name="Syst. Appl. Microbiol.">
        <title>Photobacterium carnosum sp. nov., isolated from spoiled modified atmosphere packaged poultry meat.</title>
        <authorList>
            <person name="Hilgarth M."/>
            <person name="Fuertes S."/>
            <person name="Ehrmann M."/>
            <person name="Vogel R.F."/>
        </authorList>
    </citation>
    <scope>NUCLEOTIDE SEQUENCE [LARGE SCALE GENOMIC DNA]</scope>
    <source>
        <strain evidence="2 3">TMW 2.2021</strain>
    </source>
</reference>
<comment type="caution">
    <text evidence="2">The sequence shown here is derived from an EMBL/GenBank/DDBJ whole genome shotgun (WGS) entry which is preliminary data.</text>
</comment>
<feature type="chain" id="PRO_5014672143" evidence="1">
    <location>
        <begin position="26"/>
        <end position="297"/>
    </location>
</feature>
<proteinExistence type="predicted"/>
<keyword evidence="3" id="KW-1185">Reference proteome</keyword>